<dbReference type="FunFam" id="2.60.40.150:FF:000046">
    <property type="entry name" value="Phosphatidylinositol 4,5-bisphosphate 3-kinase catalytic subunit"/>
    <property type="match status" value="1"/>
</dbReference>
<evidence type="ECO:0000313" key="13">
    <source>
        <dbReference type="EnsemblMetazoa" id="AEPI008021-PA"/>
    </source>
</evidence>
<feature type="domain" description="PI3K/PI4K catalytic" evidence="8">
    <location>
        <begin position="854"/>
        <end position="1137"/>
    </location>
</feature>
<dbReference type="InterPro" id="IPR036940">
    <property type="entry name" value="PI3/4_kinase_cat_sf"/>
</dbReference>
<dbReference type="VEuPathDB" id="VectorBase:AEPI008021"/>
<feature type="domain" description="PIK helical" evidence="10">
    <location>
        <begin position="612"/>
        <end position="789"/>
    </location>
</feature>
<dbReference type="FunFam" id="1.10.1070.11:FF:000001">
    <property type="entry name" value="Phosphatidylinositol 4,5-bisphosphate 3-kinase catalytic subunit"/>
    <property type="match status" value="1"/>
</dbReference>
<dbReference type="SMART" id="SM00146">
    <property type="entry name" value="PI3Kc"/>
    <property type="match status" value="1"/>
</dbReference>
<dbReference type="InterPro" id="IPR011009">
    <property type="entry name" value="Kinase-like_dom_sf"/>
</dbReference>
<dbReference type="GO" id="GO:0005524">
    <property type="term" value="F:ATP binding"/>
    <property type="evidence" value="ECO:0007669"/>
    <property type="project" value="UniProtKB-KW"/>
</dbReference>
<dbReference type="InterPro" id="IPR042236">
    <property type="entry name" value="PI3K_accessory_sf"/>
</dbReference>
<dbReference type="InterPro" id="IPR018936">
    <property type="entry name" value="PI3/4_kinase_CS"/>
</dbReference>
<dbReference type="Pfam" id="PF00794">
    <property type="entry name" value="PI3K_rbd"/>
    <property type="match status" value="1"/>
</dbReference>
<dbReference type="PANTHER" id="PTHR10048">
    <property type="entry name" value="PHOSPHATIDYLINOSITOL KINASE"/>
    <property type="match status" value="1"/>
</dbReference>
<dbReference type="SUPFAM" id="SSF54236">
    <property type="entry name" value="Ubiquitin-like"/>
    <property type="match status" value="1"/>
</dbReference>
<dbReference type="InterPro" id="IPR015433">
    <property type="entry name" value="PI3/4_kinase"/>
</dbReference>
<dbReference type="EnsemblMetazoa" id="AEPI008021-RA">
    <property type="protein sequence ID" value="AEPI008021-PA"/>
    <property type="gene ID" value="AEPI008021"/>
</dbReference>
<evidence type="ECO:0000256" key="6">
    <source>
        <dbReference type="ARBA" id="ARBA00022840"/>
    </source>
</evidence>
<dbReference type="PROSITE" id="PS00916">
    <property type="entry name" value="PI3_4_KINASE_2"/>
    <property type="match status" value="1"/>
</dbReference>
<dbReference type="Pfam" id="PF00454">
    <property type="entry name" value="PI3_PI4_kinase"/>
    <property type="match status" value="1"/>
</dbReference>
<dbReference type="GO" id="GO:0032060">
    <property type="term" value="P:bleb assembly"/>
    <property type="evidence" value="ECO:0007669"/>
    <property type="project" value="UniProtKB-ARBA"/>
</dbReference>
<dbReference type="GO" id="GO:0050920">
    <property type="term" value="P:regulation of chemotaxis"/>
    <property type="evidence" value="ECO:0007669"/>
    <property type="project" value="UniProtKB-ARBA"/>
</dbReference>
<dbReference type="SMART" id="SM00143">
    <property type="entry name" value="PI3K_p85B"/>
    <property type="match status" value="1"/>
</dbReference>
<dbReference type="SMART" id="SM00145">
    <property type="entry name" value="PI3Ka"/>
    <property type="match status" value="1"/>
</dbReference>
<evidence type="ECO:0000256" key="5">
    <source>
        <dbReference type="ARBA" id="ARBA00022777"/>
    </source>
</evidence>
<dbReference type="SUPFAM" id="SSF48371">
    <property type="entry name" value="ARM repeat"/>
    <property type="match status" value="1"/>
</dbReference>
<keyword evidence="3" id="KW-0808">Transferase</keyword>
<dbReference type="SUPFAM" id="SSF49562">
    <property type="entry name" value="C2 domain (Calcium/lipid-binding domain, CaLB)"/>
    <property type="match status" value="1"/>
</dbReference>
<dbReference type="GO" id="GO:0005737">
    <property type="term" value="C:cytoplasm"/>
    <property type="evidence" value="ECO:0007669"/>
    <property type="project" value="TreeGrafter"/>
</dbReference>
<dbReference type="InterPro" id="IPR016024">
    <property type="entry name" value="ARM-type_fold"/>
</dbReference>
<evidence type="ECO:0000256" key="2">
    <source>
        <dbReference type="ARBA" id="ARBA00012073"/>
    </source>
</evidence>
<dbReference type="InterPro" id="IPR000341">
    <property type="entry name" value="PI3K_Ras-bd_dom"/>
</dbReference>
<dbReference type="PROSITE" id="PS51547">
    <property type="entry name" value="C2_PI3K"/>
    <property type="match status" value="1"/>
</dbReference>
<dbReference type="CDD" id="cd08693">
    <property type="entry name" value="C2_PI3K_class_I_beta_delta"/>
    <property type="match status" value="1"/>
</dbReference>
<dbReference type="InterPro" id="IPR003113">
    <property type="entry name" value="PI3K_ABD"/>
</dbReference>
<dbReference type="Gene3D" id="3.30.1010.10">
    <property type="entry name" value="Phosphatidylinositol 3-kinase Catalytic Subunit, Chain A, domain 4"/>
    <property type="match status" value="1"/>
</dbReference>
<dbReference type="InterPro" id="IPR000403">
    <property type="entry name" value="PI3/4_kinase_cat_dom"/>
</dbReference>
<dbReference type="PROSITE" id="PS51546">
    <property type="entry name" value="PI3K_RBD"/>
    <property type="match status" value="1"/>
</dbReference>
<dbReference type="InterPro" id="IPR035892">
    <property type="entry name" value="C2_domain_sf"/>
</dbReference>
<dbReference type="InterPro" id="IPR001263">
    <property type="entry name" value="PI3K_accessory_dom"/>
</dbReference>
<keyword evidence="6" id="KW-0067">ATP-binding</keyword>
<dbReference type="Pfam" id="PF02192">
    <property type="entry name" value="PI3K_p85B"/>
    <property type="match status" value="1"/>
</dbReference>
<dbReference type="GO" id="GO:0043491">
    <property type="term" value="P:phosphatidylinositol 3-kinase/protein kinase B signal transduction"/>
    <property type="evidence" value="ECO:0007669"/>
    <property type="project" value="TreeGrafter"/>
</dbReference>
<evidence type="ECO:0000259" key="12">
    <source>
        <dbReference type="PROSITE" id="PS51547"/>
    </source>
</evidence>
<dbReference type="PROSITE" id="PS51545">
    <property type="entry name" value="PIK_HELICAL"/>
    <property type="match status" value="1"/>
</dbReference>
<comment type="similarity">
    <text evidence="7">Belongs to the PI3/PI4-kinase family.</text>
</comment>
<dbReference type="CDD" id="cd00872">
    <property type="entry name" value="PI3Ka_I"/>
    <property type="match status" value="1"/>
</dbReference>
<dbReference type="Proteomes" id="UP000075885">
    <property type="component" value="Unassembled WGS sequence"/>
</dbReference>
<dbReference type="AlphaFoldDB" id="A0A182PM48"/>
<dbReference type="GO" id="GO:0005886">
    <property type="term" value="C:plasma membrane"/>
    <property type="evidence" value="ECO:0007669"/>
    <property type="project" value="TreeGrafter"/>
</dbReference>
<dbReference type="PROSITE" id="PS51544">
    <property type="entry name" value="PI3K_ABD"/>
    <property type="match status" value="1"/>
</dbReference>
<dbReference type="GO" id="GO:0016477">
    <property type="term" value="P:cell migration"/>
    <property type="evidence" value="ECO:0007669"/>
    <property type="project" value="TreeGrafter"/>
</dbReference>
<dbReference type="PROSITE" id="PS00915">
    <property type="entry name" value="PI3_4_KINASE_1"/>
    <property type="match status" value="1"/>
</dbReference>
<protein>
    <recommendedName>
        <fullName evidence="2">phosphatidylinositol 3-kinase</fullName>
        <ecNumber evidence="2">2.7.1.137</ecNumber>
    </recommendedName>
</protein>
<dbReference type="InterPro" id="IPR029071">
    <property type="entry name" value="Ubiquitin-like_domsf"/>
</dbReference>
<name>A0A182PM48_9DIPT</name>
<dbReference type="GO" id="GO:0005942">
    <property type="term" value="C:phosphatidylinositol 3-kinase complex"/>
    <property type="evidence" value="ECO:0007669"/>
    <property type="project" value="TreeGrafter"/>
</dbReference>
<evidence type="ECO:0000259" key="11">
    <source>
        <dbReference type="PROSITE" id="PS51546"/>
    </source>
</evidence>
<evidence type="ECO:0000259" key="9">
    <source>
        <dbReference type="PROSITE" id="PS51544"/>
    </source>
</evidence>
<feature type="domain" description="C2 PI3K-type" evidence="12">
    <location>
        <begin position="419"/>
        <end position="583"/>
    </location>
</feature>
<evidence type="ECO:0000256" key="1">
    <source>
        <dbReference type="ARBA" id="ARBA00001498"/>
    </source>
</evidence>
<dbReference type="PANTHER" id="PTHR10048:SF118">
    <property type="entry name" value="PI-3 KINASE"/>
    <property type="match status" value="1"/>
</dbReference>
<evidence type="ECO:0000256" key="4">
    <source>
        <dbReference type="ARBA" id="ARBA00022741"/>
    </source>
</evidence>
<dbReference type="GO" id="GO:0035005">
    <property type="term" value="F:1-phosphatidylinositol-4-phosphate 3-kinase activity"/>
    <property type="evidence" value="ECO:0007669"/>
    <property type="project" value="TreeGrafter"/>
</dbReference>
<dbReference type="CDD" id="cd05165">
    <property type="entry name" value="PI3Kc_I"/>
    <property type="match status" value="1"/>
</dbReference>
<dbReference type="Pfam" id="PF00613">
    <property type="entry name" value="PI3Ka"/>
    <property type="match status" value="1"/>
</dbReference>
<dbReference type="STRING" id="199890.A0A182PM48"/>
<evidence type="ECO:0000259" key="10">
    <source>
        <dbReference type="PROSITE" id="PS51545"/>
    </source>
</evidence>
<dbReference type="SUPFAM" id="SSF56112">
    <property type="entry name" value="Protein kinase-like (PK-like)"/>
    <property type="match status" value="1"/>
</dbReference>
<dbReference type="PROSITE" id="PS50290">
    <property type="entry name" value="PI3_4_KINASE_3"/>
    <property type="match status" value="1"/>
</dbReference>
<dbReference type="EC" id="2.7.1.137" evidence="2"/>
<evidence type="ECO:0000259" key="8">
    <source>
        <dbReference type="PROSITE" id="PS50290"/>
    </source>
</evidence>
<dbReference type="Gene3D" id="3.10.20.770">
    <property type="match status" value="1"/>
</dbReference>
<dbReference type="Pfam" id="PF00792">
    <property type="entry name" value="PI3K_C2"/>
    <property type="match status" value="1"/>
</dbReference>
<dbReference type="InterPro" id="IPR002420">
    <property type="entry name" value="PI3K-type_C2_dom"/>
</dbReference>
<sequence>MNRNATTVSAGGADPGWSVPQRIYLQQQQQQQQHHPQQQRPLFDYEFWKNPDESTELHFLMPNGVMITMFIPIHITLEELKTDVWEEAERYPLYCHLGDKNKYCFSTLASGRTNSNTTYENEVATRLMDVQPALGILRFVEKSNVSENTKLMENISSLLDSKLPVKTLVNPEVNDFRAKMSMLSEEIGSRRAVMTRMERIAYQYPAKLVSGSHVPDQISRRLANGDGHFCVVAISTDMQVTVKVPCRASPDEVLKRILKKQNPSKARTDNSTEYILKVCGREEYIYGAHPMISFQYVQDCLSRDETPTFVPRLVRTVEVFKNDIYDARDDFTQWSSTTTTTNTTSAGALVSTSNSASTMSLVSTASIGSAGTLGKSSTTYGTVSSSSGYSGSGAGGTYSTQSQQSHTLRKVKYITSWEIDAKLQCTVHEIRGLNVESDKELGVQLGLFHGGKSLCETVRTRTVTVNSGVACWNETIYFDINVSNVPRMARLCLVVYENMRTAKGTGIRTRRTKDGLINPIAWVNTMVYDYKNQLKTDSVTLYTWDYGEDAQTEDILHPLGTVEPNPNRDHIGVSVLLSFGTYGPEGRIIVYPGEEELLSHAAKMSHRNEHLNRESAEDTRSIKAIMSAYMYNDRLNDIHEQDRNAIWAKRRDCMKQMPQGLPCLLYCVEWNNRDEVSEIVSLLQEWPKLLVERALELLDYAYADKYVRRYAVDCLRTIEDDELLLYLLQLVQALKHESYLNCDLVYFLLQRALHNQHIGHYLFWHLRSEISVPSVQVRFGLILEAYLLGSPEHVAVLLKQMQCLRYLQSCSDNVKKGSKEKGRTLLMEQLAKEGHLTSDVISPLNPSFRCKAVRTDRCKVMDSKMRPLWIVYENNDPNGDDIHMIFKNGDDLRQDMLTLQMLRIMDRIWKSHGHDFRMNPYSCISTDHKLGLIEVVLNAETIANIQKERGMFSATSPFKKGSLLAWLREHNNTDELLAKAIQEFTLSCAGYCVATYVLGVADRHSDNIMVKKTGQLFHIDFGHILGHFKEKFGFRRERVPFVLTHDFVYVINNGRTDREAQEFCHFQTLCEEAFLILRRHGCLILSLFSMMISTGLPELSSEKDLNYLRETLVLDKTEEEARSHFKLKFSEALANSWKTSLNWASHNFSKNNRQ</sequence>
<accession>A0A182PM48</accession>
<reference evidence="14" key="1">
    <citation type="submission" date="2013-03" db="EMBL/GenBank/DDBJ databases">
        <title>The Genome Sequence of Anopheles epiroticus epiroticus2.</title>
        <authorList>
            <consortium name="The Broad Institute Genomics Platform"/>
            <person name="Neafsey D.E."/>
            <person name="Howell P."/>
            <person name="Walker B."/>
            <person name="Young S.K."/>
            <person name="Zeng Q."/>
            <person name="Gargeya S."/>
            <person name="Fitzgerald M."/>
            <person name="Haas B."/>
            <person name="Abouelleil A."/>
            <person name="Allen A.W."/>
            <person name="Alvarado L."/>
            <person name="Arachchi H.M."/>
            <person name="Berlin A.M."/>
            <person name="Chapman S.B."/>
            <person name="Gainer-Dewar J."/>
            <person name="Goldberg J."/>
            <person name="Griggs A."/>
            <person name="Gujja S."/>
            <person name="Hansen M."/>
            <person name="Howarth C."/>
            <person name="Imamovic A."/>
            <person name="Ireland A."/>
            <person name="Larimer J."/>
            <person name="McCowan C."/>
            <person name="Murphy C."/>
            <person name="Pearson M."/>
            <person name="Poon T.W."/>
            <person name="Priest M."/>
            <person name="Roberts A."/>
            <person name="Saif S."/>
            <person name="Shea T."/>
            <person name="Sisk P."/>
            <person name="Sykes S."/>
            <person name="Wortman J."/>
            <person name="Nusbaum C."/>
            <person name="Birren B."/>
        </authorList>
    </citation>
    <scope>NUCLEOTIDE SEQUENCE [LARGE SCALE GENOMIC DNA]</scope>
    <source>
        <strain evidence="14">Epiroticus2</strain>
    </source>
</reference>
<feature type="domain" description="PI3K-ABD" evidence="9">
    <location>
        <begin position="51"/>
        <end position="143"/>
    </location>
</feature>
<feature type="domain" description="PI3K-RBD" evidence="11">
    <location>
        <begin position="226"/>
        <end position="313"/>
    </location>
</feature>
<organism evidence="13 14">
    <name type="scientific">Anopheles epiroticus</name>
    <dbReference type="NCBI Taxonomy" id="199890"/>
    <lineage>
        <taxon>Eukaryota</taxon>
        <taxon>Metazoa</taxon>
        <taxon>Ecdysozoa</taxon>
        <taxon>Arthropoda</taxon>
        <taxon>Hexapoda</taxon>
        <taxon>Insecta</taxon>
        <taxon>Pterygota</taxon>
        <taxon>Neoptera</taxon>
        <taxon>Endopterygota</taxon>
        <taxon>Diptera</taxon>
        <taxon>Nematocera</taxon>
        <taxon>Culicoidea</taxon>
        <taxon>Culicidae</taxon>
        <taxon>Anophelinae</taxon>
        <taxon>Anopheles</taxon>
    </lineage>
</organism>
<dbReference type="SMART" id="SM00144">
    <property type="entry name" value="PI3K_rbd"/>
    <property type="match status" value="1"/>
</dbReference>
<evidence type="ECO:0000313" key="14">
    <source>
        <dbReference type="Proteomes" id="UP000075885"/>
    </source>
</evidence>
<dbReference type="Gene3D" id="2.60.40.150">
    <property type="entry name" value="C2 domain"/>
    <property type="match status" value="1"/>
</dbReference>
<proteinExistence type="inferred from homology"/>
<reference evidence="13" key="2">
    <citation type="submission" date="2020-05" db="UniProtKB">
        <authorList>
            <consortium name="EnsemblMetazoa"/>
        </authorList>
    </citation>
    <scope>IDENTIFICATION</scope>
    <source>
        <strain evidence="13">Epiroticus2</strain>
    </source>
</reference>
<dbReference type="GO" id="GO:0016303">
    <property type="term" value="F:1-phosphatidylinositol-3-kinase activity"/>
    <property type="evidence" value="ECO:0007669"/>
    <property type="project" value="UniProtKB-EC"/>
</dbReference>
<dbReference type="Gene3D" id="1.25.40.70">
    <property type="entry name" value="Phosphatidylinositol 3-kinase, accessory domain (PIK)"/>
    <property type="match status" value="1"/>
</dbReference>
<keyword evidence="4" id="KW-0547">Nucleotide-binding</keyword>
<dbReference type="GO" id="GO:0048015">
    <property type="term" value="P:phosphatidylinositol-mediated signaling"/>
    <property type="evidence" value="ECO:0007669"/>
    <property type="project" value="TreeGrafter"/>
</dbReference>
<keyword evidence="14" id="KW-1185">Reference proteome</keyword>
<evidence type="ECO:0000256" key="7">
    <source>
        <dbReference type="PROSITE-ProRule" id="PRU00880"/>
    </source>
</evidence>
<dbReference type="Gene3D" id="1.10.1070.11">
    <property type="entry name" value="Phosphatidylinositol 3-/4-kinase, catalytic domain"/>
    <property type="match status" value="1"/>
</dbReference>
<comment type="catalytic activity">
    <reaction evidence="1">
        <text>a 1,2-diacyl-sn-glycero-3-phospho-(1D-myo-inositol) + ATP = a 1,2-diacyl-sn-glycero-3-phospho-(1D-myo-inositol-3-phosphate) + ADP + H(+)</text>
        <dbReference type="Rhea" id="RHEA:12709"/>
        <dbReference type="ChEBI" id="CHEBI:15378"/>
        <dbReference type="ChEBI" id="CHEBI:30616"/>
        <dbReference type="ChEBI" id="CHEBI:57880"/>
        <dbReference type="ChEBI" id="CHEBI:58088"/>
        <dbReference type="ChEBI" id="CHEBI:456216"/>
        <dbReference type="EC" id="2.7.1.137"/>
    </reaction>
</comment>
<dbReference type="FunFam" id="3.30.1010.10:FF:000008">
    <property type="entry name" value="Phosphatidylinositol 4,5-bisphosphate 3-kinase catalytic subunit gamma"/>
    <property type="match status" value="1"/>
</dbReference>
<evidence type="ECO:0000256" key="3">
    <source>
        <dbReference type="ARBA" id="ARBA00022679"/>
    </source>
</evidence>
<keyword evidence="5" id="KW-0418">Kinase</keyword>
<dbReference type="FunFam" id="1.25.40.70:FF:000021">
    <property type="entry name" value="PI-3 kinase"/>
    <property type="match status" value="1"/>
</dbReference>
<dbReference type="SMART" id="SM00142">
    <property type="entry name" value="PI3K_C2"/>
    <property type="match status" value="1"/>
</dbReference>